<evidence type="ECO:0000313" key="2">
    <source>
        <dbReference type="EMBL" id="APX23312.1"/>
    </source>
</evidence>
<dbReference type="Proteomes" id="UP000186559">
    <property type="component" value="Chromosome"/>
</dbReference>
<gene>
    <name evidence="2" type="ORF">Ga0080559_TMP2516</name>
</gene>
<reference evidence="2 3" key="1">
    <citation type="submission" date="2016-03" db="EMBL/GenBank/DDBJ databases">
        <title>Deep-sea bacteria in the southern Pacific.</title>
        <authorList>
            <person name="Tang K."/>
        </authorList>
    </citation>
    <scope>NUCLEOTIDE SEQUENCE [LARGE SCALE GENOMIC DNA]</scope>
    <source>
        <strain evidence="2 3">JLT2016</strain>
    </source>
</reference>
<feature type="region of interest" description="Disordered" evidence="1">
    <location>
        <begin position="10"/>
        <end position="63"/>
    </location>
</feature>
<evidence type="ECO:0000313" key="3">
    <source>
        <dbReference type="Proteomes" id="UP000186559"/>
    </source>
</evidence>
<dbReference type="STRING" id="1229727.Ga0080559_TMP2516"/>
<proteinExistence type="predicted"/>
<evidence type="ECO:0000256" key="1">
    <source>
        <dbReference type="SAM" id="MobiDB-lite"/>
    </source>
</evidence>
<dbReference type="KEGG" id="tpro:Ga0080559_TMP2516"/>
<protein>
    <submittedName>
        <fullName evidence="2">Uncharacterized protein</fullName>
    </submittedName>
</protein>
<sequence>MFLTYVLHGGSRAGSFSRRPARPQVTGEHLLLPAARDDAKHRSVPRKERRGGCPEDRGTGPGS</sequence>
<feature type="compositionally biased region" description="Basic and acidic residues" evidence="1">
    <location>
        <begin position="50"/>
        <end position="63"/>
    </location>
</feature>
<dbReference type="EMBL" id="CP014796">
    <property type="protein sequence ID" value="APX23312.1"/>
    <property type="molecule type" value="Genomic_DNA"/>
</dbReference>
<dbReference type="AlphaFoldDB" id="A0A1U7D5C2"/>
<name>A0A1U7D5C2_9RHOB</name>
<accession>A0A1U7D5C2</accession>
<organism evidence="2 3">
    <name type="scientific">Salipiger profundus</name>
    <dbReference type="NCBI Taxonomy" id="1229727"/>
    <lineage>
        <taxon>Bacteria</taxon>
        <taxon>Pseudomonadati</taxon>
        <taxon>Pseudomonadota</taxon>
        <taxon>Alphaproteobacteria</taxon>
        <taxon>Rhodobacterales</taxon>
        <taxon>Roseobacteraceae</taxon>
        <taxon>Salipiger</taxon>
    </lineage>
</organism>
<keyword evidence="3" id="KW-1185">Reference proteome</keyword>